<dbReference type="AlphaFoldDB" id="A0A1X6WQJ1"/>
<dbReference type="InterPro" id="IPR002293">
    <property type="entry name" value="AA/rel_permease1"/>
</dbReference>
<sequence>MSDGGTNQLKKTLGFTVALTTIIGMVVGSGIFFKPYAIFNATGGAPGLGMLAWVIAGLLSLAGALTAAEIAGMIPKTGGMVTYIHDIYGPKMGFMTGWVDSALYQTGSTAAIAVVFGVQGASLLGFPPDNYWPKVLLAIGTTGFLAFMNNLGSRTSGIIQNIATVGKLIPLVTIIAVSFVKGTGNDVLTPLLGPDLNPGKAFSLALLAALFAFDGWMGVGMIAGEMKNPGKDLPKALILGISIVSFIYIIMNVAYLWVMPADQLMLTETPAADVSKILFGQRGGQFVSIGILISVFGGLNGYVFTAARSTFTLAQSDRIPFSHVLKKVNKNGVPSNATWFVFIASSLYCLTGKYDLLTDLSTFMIWNFYILTFYGVIKLRKSHPDAVRPYKVPLYPVIPIIAILGGAAVVISTIITQFTYAMAGIGIMLLGLPVYAYYEKKDKNSKNNKSDKSEEQIEELV</sequence>
<feature type="transmembrane region" description="Helical" evidence="5">
    <location>
        <begin position="328"/>
        <end position="348"/>
    </location>
</feature>
<feature type="transmembrane region" description="Helical" evidence="5">
    <location>
        <begin position="131"/>
        <end position="151"/>
    </location>
</feature>
<protein>
    <submittedName>
        <fullName evidence="6">Amino acid permease</fullName>
    </submittedName>
</protein>
<dbReference type="PANTHER" id="PTHR11785:SF512">
    <property type="entry name" value="SOBREMESA, ISOFORM B"/>
    <property type="match status" value="1"/>
</dbReference>
<feature type="transmembrane region" description="Helical" evidence="5">
    <location>
        <begin position="360"/>
        <end position="380"/>
    </location>
</feature>
<evidence type="ECO:0000256" key="3">
    <source>
        <dbReference type="ARBA" id="ARBA00022989"/>
    </source>
</evidence>
<dbReference type="RefSeq" id="WP_086952223.1">
    <property type="nucleotide sequence ID" value="NZ_FWFD01000015.1"/>
</dbReference>
<evidence type="ECO:0000256" key="5">
    <source>
        <dbReference type="SAM" id="Phobius"/>
    </source>
</evidence>
<keyword evidence="7" id="KW-1185">Reference proteome</keyword>
<keyword evidence="4 5" id="KW-0472">Membrane</keyword>
<keyword evidence="3 5" id="KW-1133">Transmembrane helix</keyword>
<dbReference type="Pfam" id="PF13520">
    <property type="entry name" value="AA_permease_2"/>
    <property type="match status" value="1"/>
</dbReference>
<dbReference type="PIRSF" id="PIRSF006060">
    <property type="entry name" value="AA_transporter"/>
    <property type="match status" value="1"/>
</dbReference>
<organism evidence="6 7">
    <name type="scientific">Vagococcus fluvialis bH819</name>
    <dbReference type="NCBI Taxonomy" id="1255619"/>
    <lineage>
        <taxon>Bacteria</taxon>
        <taxon>Bacillati</taxon>
        <taxon>Bacillota</taxon>
        <taxon>Bacilli</taxon>
        <taxon>Lactobacillales</taxon>
        <taxon>Enterococcaceae</taxon>
        <taxon>Vagococcus</taxon>
    </lineage>
</organism>
<accession>A0A1X6WQJ1</accession>
<evidence type="ECO:0000256" key="4">
    <source>
        <dbReference type="ARBA" id="ARBA00023136"/>
    </source>
</evidence>
<evidence type="ECO:0000256" key="1">
    <source>
        <dbReference type="ARBA" id="ARBA00004141"/>
    </source>
</evidence>
<comment type="subcellular location">
    <subcellularLocation>
        <location evidence="1">Membrane</location>
        <topology evidence="1">Multi-pass membrane protein</topology>
    </subcellularLocation>
</comment>
<dbReference type="GO" id="GO:0016020">
    <property type="term" value="C:membrane"/>
    <property type="evidence" value="ECO:0007669"/>
    <property type="project" value="UniProtKB-SubCell"/>
</dbReference>
<dbReference type="OrthoDB" id="3181223at2"/>
<feature type="transmembrane region" description="Helical" evidence="5">
    <location>
        <begin position="201"/>
        <end position="224"/>
    </location>
</feature>
<keyword evidence="2 5" id="KW-0812">Transmembrane</keyword>
<feature type="transmembrane region" description="Helical" evidence="5">
    <location>
        <begin position="286"/>
        <end position="307"/>
    </location>
</feature>
<dbReference type="InterPro" id="IPR050598">
    <property type="entry name" value="AminoAcid_Transporter"/>
</dbReference>
<reference evidence="7" key="1">
    <citation type="submission" date="2017-02" db="EMBL/GenBank/DDBJ databases">
        <authorList>
            <person name="Dridi B."/>
        </authorList>
    </citation>
    <scope>NUCLEOTIDE SEQUENCE [LARGE SCALE GENOMIC DNA]</scope>
    <source>
        <strain evidence="7">bH819</strain>
    </source>
</reference>
<evidence type="ECO:0000313" key="7">
    <source>
        <dbReference type="Proteomes" id="UP000195918"/>
    </source>
</evidence>
<gene>
    <name evidence="6" type="ORF">FM121_10950</name>
</gene>
<feature type="transmembrane region" description="Helical" evidence="5">
    <location>
        <begin position="392"/>
        <end position="414"/>
    </location>
</feature>
<dbReference type="Gene3D" id="1.20.1740.10">
    <property type="entry name" value="Amino acid/polyamine transporter I"/>
    <property type="match status" value="1"/>
</dbReference>
<feature type="transmembrane region" description="Helical" evidence="5">
    <location>
        <begin position="420"/>
        <end position="438"/>
    </location>
</feature>
<proteinExistence type="predicted"/>
<name>A0A1X6WQJ1_9ENTE</name>
<evidence type="ECO:0000256" key="2">
    <source>
        <dbReference type="ARBA" id="ARBA00022692"/>
    </source>
</evidence>
<feature type="transmembrane region" description="Helical" evidence="5">
    <location>
        <begin position="45"/>
        <end position="68"/>
    </location>
</feature>
<feature type="transmembrane region" description="Helical" evidence="5">
    <location>
        <begin position="102"/>
        <end position="125"/>
    </location>
</feature>
<feature type="transmembrane region" description="Helical" evidence="5">
    <location>
        <begin position="158"/>
        <end position="181"/>
    </location>
</feature>
<dbReference type="PANTHER" id="PTHR11785">
    <property type="entry name" value="AMINO ACID TRANSPORTER"/>
    <property type="match status" value="1"/>
</dbReference>
<feature type="transmembrane region" description="Helical" evidence="5">
    <location>
        <begin position="12"/>
        <end position="33"/>
    </location>
</feature>
<feature type="transmembrane region" description="Helical" evidence="5">
    <location>
        <begin position="236"/>
        <end position="258"/>
    </location>
</feature>
<dbReference type="Proteomes" id="UP000195918">
    <property type="component" value="Unassembled WGS sequence"/>
</dbReference>
<evidence type="ECO:0000313" key="6">
    <source>
        <dbReference type="EMBL" id="SLM86603.1"/>
    </source>
</evidence>
<dbReference type="GO" id="GO:0015179">
    <property type="term" value="F:L-amino acid transmembrane transporter activity"/>
    <property type="evidence" value="ECO:0007669"/>
    <property type="project" value="TreeGrafter"/>
</dbReference>
<dbReference type="EMBL" id="FWFD01000015">
    <property type="protein sequence ID" value="SLM86603.1"/>
    <property type="molecule type" value="Genomic_DNA"/>
</dbReference>